<keyword evidence="3" id="KW-1185">Reference proteome</keyword>
<name>A0A9P6H8X7_9AGAM</name>
<accession>A0A9P6H8X7</accession>
<proteinExistence type="predicted"/>
<dbReference type="Proteomes" id="UP000736335">
    <property type="component" value="Unassembled WGS sequence"/>
</dbReference>
<dbReference type="Gene3D" id="2.80.10.50">
    <property type="match status" value="1"/>
</dbReference>
<feature type="compositionally biased region" description="Acidic residues" evidence="1">
    <location>
        <begin position="197"/>
        <end position="206"/>
    </location>
</feature>
<evidence type="ECO:0000256" key="1">
    <source>
        <dbReference type="SAM" id="MobiDB-lite"/>
    </source>
</evidence>
<sequence>MNDAVPIFKAGKLRPGIYKIQNIVSQTYVDMRESPKELCCRPATLLEGKGLWEILPLGHGYTIRRLEPGKPDQFCIMLHGPGNRISVAPFSVAWRIELVRDGGHHPGDEYVRFFWGTTNNTWDLHGGGEGDRTPLHLHNNGDSNACRIWKLILEKPNDVDPAQQANPVPPLGMGPLPAYDENPGNRRRARTPHNAETNDDDDDDFETTVLETTVTTTKKTVTRRRRHRAEGE</sequence>
<evidence type="ECO:0000313" key="2">
    <source>
        <dbReference type="EMBL" id="KAF9781762.1"/>
    </source>
</evidence>
<dbReference type="EMBL" id="WIUZ02000013">
    <property type="protein sequence ID" value="KAF9781762.1"/>
    <property type="molecule type" value="Genomic_DNA"/>
</dbReference>
<reference evidence="2" key="2">
    <citation type="submission" date="2020-11" db="EMBL/GenBank/DDBJ databases">
        <authorList>
            <consortium name="DOE Joint Genome Institute"/>
            <person name="Kuo A."/>
            <person name="Miyauchi S."/>
            <person name="Kiss E."/>
            <person name="Drula E."/>
            <person name="Kohler A."/>
            <person name="Sanchez-Garcia M."/>
            <person name="Andreopoulos B."/>
            <person name="Barry K.W."/>
            <person name="Bonito G."/>
            <person name="Buee M."/>
            <person name="Carver A."/>
            <person name="Chen C."/>
            <person name="Cichocki N."/>
            <person name="Clum A."/>
            <person name="Culley D."/>
            <person name="Crous P.W."/>
            <person name="Fauchery L."/>
            <person name="Girlanda M."/>
            <person name="Hayes R."/>
            <person name="Keri Z."/>
            <person name="Labutti K."/>
            <person name="Lipzen A."/>
            <person name="Lombard V."/>
            <person name="Magnuson J."/>
            <person name="Maillard F."/>
            <person name="Morin E."/>
            <person name="Murat C."/>
            <person name="Nolan M."/>
            <person name="Ohm R."/>
            <person name="Pangilinan J."/>
            <person name="Pereira M."/>
            <person name="Perotto S."/>
            <person name="Peter M."/>
            <person name="Riley R."/>
            <person name="Sitrit Y."/>
            <person name="Stielow B."/>
            <person name="Szollosi G."/>
            <person name="Zifcakova L."/>
            <person name="Stursova M."/>
            <person name="Spatafora J.W."/>
            <person name="Tedersoo L."/>
            <person name="Vaario L.-M."/>
            <person name="Yamada A."/>
            <person name="Yan M."/>
            <person name="Wang P."/>
            <person name="Xu J."/>
            <person name="Bruns T."/>
            <person name="Baldrian P."/>
            <person name="Vilgalys R."/>
            <person name="Henrissat B."/>
            <person name="Grigoriev I.V."/>
            <person name="Hibbett D."/>
            <person name="Nagy L.G."/>
            <person name="Martin F.M."/>
        </authorList>
    </citation>
    <scope>NUCLEOTIDE SEQUENCE</scope>
    <source>
        <strain evidence="2">UH-Tt-Lm1</strain>
    </source>
</reference>
<reference evidence="2" key="1">
    <citation type="journal article" date="2020" name="Nat. Commun.">
        <title>Large-scale genome sequencing of mycorrhizal fungi provides insights into the early evolution of symbiotic traits.</title>
        <authorList>
            <person name="Miyauchi S."/>
            <person name="Kiss E."/>
            <person name="Kuo A."/>
            <person name="Drula E."/>
            <person name="Kohler A."/>
            <person name="Sanchez-Garcia M."/>
            <person name="Morin E."/>
            <person name="Andreopoulos B."/>
            <person name="Barry K.W."/>
            <person name="Bonito G."/>
            <person name="Buee M."/>
            <person name="Carver A."/>
            <person name="Chen C."/>
            <person name="Cichocki N."/>
            <person name="Clum A."/>
            <person name="Culley D."/>
            <person name="Crous P.W."/>
            <person name="Fauchery L."/>
            <person name="Girlanda M."/>
            <person name="Hayes R.D."/>
            <person name="Keri Z."/>
            <person name="LaButti K."/>
            <person name="Lipzen A."/>
            <person name="Lombard V."/>
            <person name="Magnuson J."/>
            <person name="Maillard F."/>
            <person name="Murat C."/>
            <person name="Nolan M."/>
            <person name="Ohm R.A."/>
            <person name="Pangilinan J."/>
            <person name="Pereira M.F."/>
            <person name="Perotto S."/>
            <person name="Peter M."/>
            <person name="Pfister S."/>
            <person name="Riley R."/>
            <person name="Sitrit Y."/>
            <person name="Stielow J.B."/>
            <person name="Szollosi G."/>
            <person name="Zifcakova L."/>
            <person name="Stursova M."/>
            <person name="Spatafora J.W."/>
            <person name="Tedersoo L."/>
            <person name="Vaario L.M."/>
            <person name="Yamada A."/>
            <person name="Yan M."/>
            <person name="Wang P."/>
            <person name="Xu J."/>
            <person name="Bruns T."/>
            <person name="Baldrian P."/>
            <person name="Vilgalys R."/>
            <person name="Dunand C."/>
            <person name="Henrissat B."/>
            <person name="Grigoriev I.V."/>
            <person name="Hibbett D."/>
            <person name="Nagy L.G."/>
            <person name="Martin F.M."/>
        </authorList>
    </citation>
    <scope>NUCLEOTIDE SEQUENCE</scope>
    <source>
        <strain evidence="2">UH-Tt-Lm1</strain>
    </source>
</reference>
<organism evidence="2 3">
    <name type="scientific">Thelephora terrestris</name>
    <dbReference type="NCBI Taxonomy" id="56493"/>
    <lineage>
        <taxon>Eukaryota</taxon>
        <taxon>Fungi</taxon>
        <taxon>Dikarya</taxon>
        <taxon>Basidiomycota</taxon>
        <taxon>Agaricomycotina</taxon>
        <taxon>Agaricomycetes</taxon>
        <taxon>Thelephorales</taxon>
        <taxon>Thelephoraceae</taxon>
        <taxon>Thelephora</taxon>
    </lineage>
</organism>
<dbReference type="AlphaFoldDB" id="A0A9P6H8X7"/>
<gene>
    <name evidence="2" type="ORF">BJ322DRAFT_243167</name>
</gene>
<comment type="caution">
    <text evidence="2">The sequence shown here is derived from an EMBL/GenBank/DDBJ whole genome shotgun (WGS) entry which is preliminary data.</text>
</comment>
<protein>
    <submittedName>
        <fullName evidence="2">Uncharacterized protein</fullName>
    </submittedName>
</protein>
<feature type="region of interest" description="Disordered" evidence="1">
    <location>
        <begin position="159"/>
        <end position="206"/>
    </location>
</feature>
<evidence type="ECO:0000313" key="3">
    <source>
        <dbReference type="Proteomes" id="UP000736335"/>
    </source>
</evidence>